<protein>
    <recommendedName>
        <fullName evidence="7">Metalloendopeptidase</fullName>
        <ecNumber evidence="7">3.4.24.-</ecNumber>
    </recommendedName>
</protein>
<evidence type="ECO:0000256" key="2">
    <source>
        <dbReference type="ARBA" id="ARBA00022525"/>
    </source>
</evidence>
<evidence type="ECO:0000256" key="4">
    <source>
        <dbReference type="ARBA" id="ARBA00023157"/>
    </source>
</evidence>
<evidence type="ECO:0000313" key="9">
    <source>
        <dbReference type="EMBL" id="GMT18424.1"/>
    </source>
</evidence>
<dbReference type="EC" id="3.4.24.-" evidence="7"/>
<keyword evidence="2" id="KW-0964">Secreted</keyword>
<dbReference type="EMBL" id="BTSY01000003">
    <property type="protein sequence ID" value="GMT18424.1"/>
    <property type="molecule type" value="Genomic_DNA"/>
</dbReference>
<feature type="domain" description="Peptidase M12A" evidence="8">
    <location>
        <begin position="12"/>
        <end position="209"/>
    </location>
</feature>
<dbReference type="PRINTS" id="PR00480">
    <property type="entry name" value="ASTACIN"/>
</dbReference>
<keyword evidence="10" id="KW-1185">Reference proteome</keyword>
<evidence type="ECO:0000256" key="3">
    <source>
        <dbReference type="ARBA" id="ARBA00022729"/>
    </source>
</evidence>
<dbReference type="InterPro" id="IPR034035">
    <property type="entry name" value="Astacin-like_dom"/>
</dbReference>
<reference evidence="9" key="1">
    <citation type="submission" date="2023-10" db="EMBL/GenBank/DDBJ databases">
        <title>Genome assembly of Pristionchus species.</title>
        <authorList>
            <person name="Yoshida K."/>
            <person name="Sommer R.J."/>
        </authorList>
    </citation>
    <scope>NUCLEOTIDE SEQUENCE</scope>
    <source>
        <strain evidence="9">RS5133</strain>
    </source>
</reference>
<dbReference type="InterPro" id="IPR001506">
    <property type="entry name" value="Peptidase_M12A"/>
</dbReference>
<dbReference type="InterPro" id="IPR006026">
    <property type="entry name" value="Peptidase_Metallo"/>
</dbReference>
<feature type="binding site" evidence="6">
    <location>
        <position position="109"/>
    </location>
    <ligand>
        <name>Zn(2+)</name>
        <dbReference type="ChEBI" id="CHEBI:29105"/>
        <note>catalytic</note>
    </ligand>
</feature>
<keyword evidence="6 7" id="KW-0862">Zinc</keyword>
<dbReference type="Pfam" id="PF01400">
    <property type="entry name" value="Astacin"/>
    <property type="match status" value="1"/>
</dbReference>
<keyword evidence="6 7" id="KW-0645">Protease</keyword>
<accession>A0AAV5VG64</accession>
<dbReference type="Proteomes" id="UP001432322">
    <property type="component" value="Unassembled WGS sequence"/>
</dbReference>
<keyword evidence="3" id="KW-0732">Signal</keyword>
<dbReference type="InterPro" id="IPR024079">
    <property type="entry name" value="MetalloPept_cat_dom_sf"/>
</dbReference>
<evidence type="ECO:0000256" key="5">
    <source>
        <dbReference type="ARBA" id="ARBA00023180"/>
    </source>
</evidence>
<dbReference type="CDD" id="cd04280">
    <property type="entry name" value="ZnMc_astacin_like"/>
    <property type="match status" value="1"/>
</dbReference>
<keyword evidence="6 7" id="KW-0378">Hydrolase</keyword>
<dbReference type="GO" id="GO:0008270">
    <property type="term" value="F:zinc ion binding"/>
    <property type="evidence" value="ECO:0007669"/>
    <property type="project" value="UniProtKB-UniRule"/>
</dbReference>
<dbReference type="PANTHER" id="PTHR10127">
    <property type="entry name" value="DISCOIDIN, CUB, EGF, LAMININ , AND ZINC METALLOPROTEASE DOMAIN CONTAINING"/>
    <property type="match status" value="1"/>
</dbReference>
<organism evidence="9 10">
    <name type="scientific">Pristionchus fissidentatus</name>
    <dbReference type="NCBI Taxonomy" id="1538716"/>
    <lineage>
        <taxon>Eukaryota</taxon>
        <taxon>Metazoa</taxon>
        <taxon>Ecdysozoa</taxon>
        <taxon>Nematoda</taxon>
        <taxon>Chromadorea</taxon>
        <taxon>Rhabditida</taxon>
        <taxon>Rhabditina</taxon>
        <taxon>Diplogasteromorpha</taxon>
        <taxon>Diplogasteroidea</taxon>
        <taxon>Neodiplogasteridae</taxon>
        <taxon>Pristionchus</taxon>
    </lineage>
</organism>
<feature type="non-terminal residue" evidence="9">
    <location>
        <position position="1"/>
    </location>
</feature>
<dbReference type="AlphaFoldDB" id="A0AAV5VG64"/>
<comment type="caution">
    <text evidence="9">The sequence shown here is derived from an EMBL/GenBank/DDBJ whole genome shotgun (WGS) entry which is preliminary data.</text>
</comment>
<dbReference type="PIRSF" id="PIRSF036365">
    <property type="entry name" value="Astacin_nematoda"/>
    <property type="match status" value="1"/>
</dbReference>
<keyword evidence="4" id="KW-1015">Disulfide bond</keyword>
<comment type="subcellular location">
    <subcellularLocation>
        <location evidence="1">Secreted</location>
    </subcellularLocation>
</comment>
<dbReference type="Gene3D" id="3.40.390.10">
    <property type="entry name" value="Collagenase (Catalytic Domain)"/>
    <property type="match status" value="1"/>
</dbReference>
<evidence type="ECO:0000256" key="6">
    <source>
        <dbReference type="PROSITE-ProRule" id="PRU01211"/>
    </source>
</evidence>
<dbReference type="PANTHER" id="PTHR10127:SF831">
    <property type="entry name" value="ZINC METALLOPROTEINASE NAS-37"/>
    <property type="match status" value="1"/>
</dbReference>
<dbReference type="SUPFAM" id="SSF55486">
    <property type="entry name" value="Metalloproteases ('zincins'), catalytic domain"/>
    <property type="match status" value="1"/>
</dbReference>
<keyword evidence="5" id="KW-0325">Glycoprotein</keyword>
<keyword evidence="6 7" id="KW-0479">Metal-binding</keyword>
<feature type="binding site" evidence="6">
    <location>
        <position position="115"/>
    </location>
    <ligand>
        <name>Zn(2+)</name>
        <dbReference type="ChEBI" id="CHEBI:29105"/>
        <note>catalytic</note>
    </ligand>
</feature>
<evidence type="ECO:0000256" key="1">
    <source>
        <dbReference type="ARBA" id="ARBA00004613"/>
    </source>
</evidence>
<dbReference type="SMART" id="SM00235">
    <property type="entry name" value="ZnMc"/>
    <property type="match status" value="1"/>
</dbReference>
<feature type="binding site" evidence="6">
    <location>
        <position position="105"/>
    </location>
    <ligand>
        <name>Zn(2+)</name>
        <dbReference type="ChEBI" id="CHEBI:29105"/>
        <note>catalytic</note>
    </ligand>
</feature>
<evidence type="ECO:0000313" key="10">
    <source>
        <dbReference type="Proteomes" id="UP001432322"/>
    </source>
</evidence>
<dbReference type="InterPro" id="IPR017050">
    <property type="entry name" value="Metallopeptidase_nem"/>
</dbReference>
<dbReference type="GO" id="GO:0006508">
    <property type="term" value="P:proteolysis"/>
    <property type="evidence" value="ECO:0007669"/>
    <property type="project" value="UniProtKB-KW"/>
</dbReference>
<name>A0AAV5VG64_9BILA</name>
<gene>
    <name evidence="9" type="ORF">PFISCL1PPCAC_9721</name>
</gene>
<dbReference type="GO" id="GO:0005576">
    <property type="term" value="C:extracellular region"/>
    <property type="evidence" value="ECO:0007669"/>
    <property type="project" value="UniProtKB-SubCell"/>
</dbReference>
<feature type="active site" evidence="6">
    <location>
        <position position="106"/>
    </location>
</feature>
<dbReference type="GO" id="GO:0004222">
    <property type="term" value="F:metalloendopeptidase activity"/>
    <property type="evidence" value="ECO:0007669"/>
    <property type="project" value="UniProtKB-UniRule"/>
</dbReference>
<dbReference type="PROSITE" id="PS51864">
    <property type="entry name" value="ASTACIN"/>
    <property type="match status" value="1"/>
</dbReference>
<proteinExistence type="predicted"/>
<keyword evidence="6 7" id="KW-0482">Metalloprotease</keyword>
<evidence type="ECO:0000259" key="8">
    <source>
        <dbReference type="PROSITE" id="PS51864"/>
    </source>
</evidence>
<comment type="cofactor">
    <cofactor evidence="6 7">
        <name>Zn(2+)</name>
        <dbReference type="ChEBI" id="CHEBI:29105"/>
    </cofactor>
    <text evidence="6 7">Binds 1 zinc ion per subunit.</text>
</comment>
<sequence length="376" mass="41580">QETPDLNKRNKRAAPMVTSHRWPKTQPIAFIFNSDIDEATRKTIRLATSKIAEKSCLSFQEDATAGSQLQFHRGGGCWSYIGNAVSGKQLISIDSGCGTIGIVSHEVSHALGLDHTQNRKDRDAYVTVSLGNVEVKKQHNFEKLTEEQNDNFGVPYDFGSDMHYGAYDFSTNGQVVLVAKDADYVNTMGQRNYLTFNDYRMLNVLYNCSESCPTQPACQNGGYPNPKDCNACVCSDFYKGANCETPRTTLPIEETGKTIYHQDYDAALYTSGNNNNWEMFGRDAVKIVRAPEGKKIRVTIDKIYAAYGQLSCFVGCPYVGVEFADTAAGDLTTMGKIFCCKKDQGYSFVSQSNVIGYKAYASPGMPLDIEVTYSVV</sequence>
<dbReference type="GO" id="GO:0018996">
    <property type="term" value="P:molting cycle, collagen and cuticulin-based cuticle"/>
    <property type="evidence" value="ECO:0007669"/>
    <property type="project" value="InterPro"/>
</dbReference>
<comment type="caution">
    <text evidence="6">Lacks conserved residue(s) required for the propagation of feature annotation.</text>
</comment>
<evidence type="ECO:0000256" key="7">
    <source>
        <dbReference type="RuleBase" id="RU361183"/>
    </source>
</evidence>